<gene>
    <name evidence="1" type="ordered locus">Strop_1348</name>
</gene>
<evidence type="ECO:0000313" key="1">
    <source>
        <dbReference type="EMBL" id="ABP53815.1"/>
    </source>
</evidence>
<organism evidence="1 2">
    <name type="scientific">Salinispora tropica (strain ATCC BAA-916 / DSM 44818 / JCM 13857 / NBRC 105044 / CNB-440)</name>
    <dbReference type="NCBI Taxonomy" id="369723"/>
    <lineage>
        <taxon>Bacteria</taxon>
        <taxon>Bacillati</taxon>
        <taxon>Actinomycetota</taxon>
        <taxon>Actinomycetes</taxon>
        <taxon>Micromonosporales</taxon>
        <taxon>Micromonosporaceae</taxon>
        <taxon>Salinispora</taxon>
    </lineage>
</organism>
<reference evidence="2" key="1">
    <citation type="journal article" date="2007" name="Proc. Natl. Acad. Sci. U.S.A.">
        <title>Genome sequencing reveals complex secondary metabolome in the marine actinomycete Salinispora tropica.</title>
        <authorList>
            <person name="Udwary D.W."/>
            <person name="Zeigler L."/>
            <person name="Asolkar R.N."/>
            <person name="Singan V."/>
            <person name="Lapidus A."/>
            <person name="Fenical W."/>
            <person name="Jensen P.R."/>
            <person name="Moore B.S."/>
        </authorList>
    </citation>
    <scope>NUCLEOTIDE SEQUENCE [LARGE SCALE GENOMIC DNA]</scope>
    <source>
        <strain evidence="2">ATCC BAA-916 / DSM 44818 / CNB-440</strain>
    </source>
</reference>
<accession>A4X4L5</accession>
<keyword evidence="2" id="KW-1185">Reference proteome</keyword>
<dbReference type="HOGENOM" id="CLU_2144072_0_0_11"/>
<dbReference type="Proteomes" id="UP000000235">
    <property type="component" value="Chromosome"/>
</dbReference>
<dbReference type="KEGG" id="stp:Strop_1348"/>
<protein>
    <submittedName>
        <fullName evidence="1">Uncharacterized protein</fullName>
    </submittedName>
</protein>
<evidence type="ECO:0000313" key="2">
    <source>
        <dbReference type="Proteomes" id="UP000000235"/>
    </source>
</evidence>
<name>A4X4L5_SALTO</name>
<proteinExistence type="predicted"/>
<dbReference type="AlphaFoldDB" id="A4X4L5"/>
<dbReference type="EMBL" id="CP000667">
    <property type="protein sequence ID" value="ABP53815.1"/>
    <property type="molecule type" value="Genomic_DNA"/>
</dbReference>
<sequence>MSSAHGGSSAVGPSALPVGVHAGGAVRVVDVDDVGCVGVVVAAVGVPGLPLAQGLTDALCLDVRGGQVAVQAVDLVTDPAQIVVQLFRVEAPSTGVESGAPELVRVQPVLLR</sequence>